<sequence>MADDYSSAIENEPSGIVNVSRRRFVQGLGGLALGVYLAPLMMGRASAATRPGHAGFEPNAFVRIGTDDTVTVIAKHIEMGQGSYTGLATLLAEELDADWSRVRVEGAPADVKRYKNLFLGVQGTGGSTAMANSFEQMRKAGATARAMLVSAAARQWKVSPDSLTVSNGVVHHPASGRQARFGQLAVAAAKLPVPQEVRLKDPKDFTLIGKAGLPRKDNTDKTDGRAVFTQDVKLPGMLVAVVAHPPRFGGTVKSVDASKAKAIPGVVAVVPYSGTAHTFAGVAVLAKNTWVAKKGRDALDVQWDDSHAFKLGSDKILAQYRQAAAKPGLIAHQAGDIDAAFAQPAKLIEADYQFPYLAHAAMEPMNCLVRLQGGRCEVWNGEQFQTVDQATIAHQLGLAPEKVSITQLYAGGSFGRRASPFSDYLSEAVAIAQAAGKQGVHAPIKLVWTREEDTRGGYYRPLFFHRARLALDSAGNLVGWHQHLVGQSILAGTPLEGFGVKSGIDATSVEGAAEPYDIPNRRIELSTPRNITVPVLWFRSVGHTHTAFSTETMIDEAAVAAGKDPVEFRRALLAKHPRHWGVLQLAAEKAGWGTKLAPGAAGEKRGRGIAVHESFNSYVAQVAEVTVKPDGSFKVDRVVCAVDCGLAINPDVVKAQMEGGIGFGLAAALHGAITLKDGVVEQSNFHDYPVLRINEMPAVEVHIVRSAEKPTGVGEPGVPPIAPAVANALFAATGRRIRKLPFGDQLKTA</sequence>
<dbReference type="PIRSF" id="PIRSF036389">
    <property type="entry name" value="IOR_B"/>
    <property type="match status" value="1"/>
</dbReference>
<evidence type="ECO:0000313" key="2">
    <source>
        <dbReference type="EMBL" id="MDN0073445.1"/>
    </source>
</evidence>
<dbReference type="Pfam" id="PF02738">
    <property type="entry name" value="MoCoBD_1"/>
    <property type="match status" value="1"/>
</dbReference>
<dbReference type="PROSITE" id="PS00430">
    <property type="entry name" value="TONB_DEPENDENT_REC_1"/>
    <property type="match status" value="1"/>
</dbReference>
<dbReference type="InterPro" id="IPR010916">
    <property type="entry name" value="TonB_box_CS"/>
</dbReference>
<gene>
    <name evidence="2" type="ORF">QU481_00835</name>
</gene>
<dbReference type="InterPro" id="IPR012368">
    <property type="entry name" value="OxRdtase_Mopterin-bd_su_IorB"/>
</dbReference>
<dbReference type="Gene3D" id="3.90.1170.50">
    <property type="entry name" value="Aldehyde oxidase/xanthine dehydrogenase, a/b hammerhead"/>
    <property type="match status" value="1"/>
</dbReference>
<dbReference type="PANTHER" id="PTHR47495">
    <property type="entry name" value="ALDEHYDE DEHYDROGENASE"/>
    <property type="match status" value="1"/>
</dbReference>
<dbReference type="SUPFAM" id="SSF56003">
    <property type="entry name" value="Molybdenum cofactor-binding domain"/>
    <property type="match status" value="2"/>
</dbReference>
<organism evidence="2 3">
    <name type="scientific">Crenobacter oryzisoli</name>
    <dbReference type="NCBI Taxonomy" id="3056844"/>
    <lineage>
        <taxon>Bacteria</taxon>
        <taxon>Pseudomonadati</taxon>
        <taxon>Pseudomonadota</taxon>
        <taxon>Betaproteobacteria</taxon>
        <taxon>Neisseriales</taxon>
        <taxon>Neisseriaceae</taxon>
        <taxon>Crenobacter</taxon>
    </lineage>
</organism>
<dbReference type="EMBL" id="JAUEDK010000001">
    <property type="protein sequence ID" value="MDN0073445.1"/>
    <property type="molecule type" value="Genomic_DNA"/>
</dbReference>
<dbReference type="InterPro" id="IPR006311">
    <property type="entry name" value="TAT_signal"/>
</dbReference>
<keyword evidence="3" id="KW-1185">Reference proteome</keyword>
<reference evidence="2" key="1">
    <citation type="submission" date="2023-06" db="EMBL/GenBank/DDBJ databases">
        <authorList>
            <person name="Zhang S."/>
        </authorList>
    </citation>
    <scope>NUCLEOTIDE SEQUENCE</scope>
    <source>
        <strain evidence="2">SG2303</strain>
    </source>
</reference>
<dbReference type="PROSITE" id="PS51318">
    <property type="entry name" value="TAT"/>
    <property type="match status" value="1"/>
</dbReference>
<dbReference type="PANTHER" id="PTHR47495:SF2">
    <property type="entry name" value="ALDEHYDE DEHYDROGENASE"/>
    <property type="match status" value="1"/>
</dbReference>
<dbReference type="InterPro" id="IPR046867">
    <property type="entry name" value="AldOxase/xan_DH_MoCoBD2"/>
</dbReference>
<dbReference type="InterPro" id="IPR000674">
    <property type="entry name" value="Ald_Oxase/Xan_DH_a/b"/>
</dbReference>
<accession>A0ABT7XI79</accession>
<dbReference type="RefSeq" id="WP_289827966.1">
    <property type="nucleotide sequence ID" value="NZ_JAUEDK010000001.1"/>
</dbReference>
<proteinExistence type="predicted"/>
<feature type="domain" description="Aldehyde oxidase/xanthine dehydrogenase a/b hammerhead" evidence="1">
    <location>
        <begin position="223"/>
        <end position="307"/>
    </location>
</feature>
<dbReference type="InterPro" id="IPR052516">
    <property type="entry name" value="N-heterocyclic_Hydroxylase"/>
</dbReference>
<dbReference type="InterPro" id="IPR008274">
    <property type="entry name" value="AldOxase/xan_DH_MoCoBD1"/>
</dbReference>
<dbReference type="InterPro" id="IPR037165">
    <property type="entry name" value="AldOxase/xan_DH_Mopterin-bd_sf"/>
</dbReference>
<evidence type="ECO:0000313" key="3">
    <source>
        <dbReference type="Proteomes" id="UP001168540"/>
    </source>
</evidence>
<dbReference type="SMART" id="SM01008">
    <property type="entry name" value="Ald_Xan_dh_C"/>
    <property type="match status" value="1"/>
</dbReference>
<name>A0ABT7XI79_9NEIS</name>
<protein>
    <submittedName>
        <fullName evidence="2">Xanthine dehydrogenase family protein molybdopterin-binding subunit</fullName>
    </submittedName>
</protein>
<dbReference type="Pfam" id="PF20256">
    <property type="entry name" value="MoCoBD_2"/>
    <property type="match status" value="2"/>
</dbReference>
<evidence type="ECO:0000259" key="1">
    <source>
        <dbReference type="SMART" id="SM01008"/>
    </source>
</evidence>
<dbReference type="Proteomes" id="UP001168540">
    <property type="component" value="Unassembled WGS sequence"/>
</dbReference>
<dbReference type="Gene3D" id="3.30.365.10">
    <property type="entry name" value="Aldehyde oxidase/xanthine dehydrogenase, molybdopterin binding domain"/>
    <property type="match status" value="4"/>
</dbReference>
<comment type="caution">
    <text evidence="2">The sequence shown here is derived from an EMBL/GenBank/DDBJ whole genome shotgun (WGS) entry which is preliminary data.</text>
</comment>